<evidence type="ECO:0000256" key="3">
    <source>
        <dbReference type="ARBA" id="ARBA00022781"/>
    </source>
</evidence>
<reference evidence="6 7" key="1">
    <citation type="submission" date="2016-10" db="EMBL/GenBank/DDBJ databases">
        <title>Reductive evolution of mitochondrial metabolism and differential evolution of invasion-related proteins in Cryptosporidium.</title>
        <authorList>
            <person name="Liu S."/>
            <person name="Roellig D.M."/>
            <person name="Guo Y."/>
            <person name="Li N."/>
            <person name="Frace M.A."/>
            <person name="Tang K."/>
            <person name="Zhang L."/>
            <person name="Feng Y."/>
            <person name="Xiao L."/>
        </authorList>
    </citation>
    <scope>NUCLEOTIDE SEQUENCE [LARGE SCALE GENOMIC DNA]</scope>
    <source>
        <strain evidence="6">30847</strain>
    </source>
</reference>
<dbReference type="RefSeq" id="XP_067067825.1">
    <property type="nucleotide sequence ID" value="XM_067211102.1"/>
</dbReference>
<organism evidence="6 7">
    <name type="scientific">Cryptosporidium andersoni</name>
    <dbReference type="NCBI Taxonomy" id="117008"/>
    <lineage>
        <taxon>Eukaryota</taxon>
        <taxon>Sar</taxon>
        <taxon>Alveolata</taxon>
        <taxon>Apicomplexa</taxon>
        <taxon>Conoidasida</taxon>
        <taxon>Coccidia</taxon>
        <taxon>Eucoccidiorida</taxon>
        <taxon>Eimeriorina</taxon>
        <taxon>Cryptosporidiidae</taxon>
        <taxon>Cryptosporidium</taxon>
    </lineage>
</organism>
<dbReference type="PANTHER" id="PTHR12713">
    <property type="entry name" value="VACUOLAR ATP SYNTHASE SUBUNIT G"/>
    <property type="match status" value="1"/>
</dbReference>
<dbReference type="AlphaFoldDB" id="A0A1J4MRB3"/>
<evidence type="ECO:0000313" key="6">
    <source>
        <dbReference type="EMBL" id="OII75979.1"/>
    </source>
</evidence>
<proteinExistence type="inferred from homology"/>
<dbReference type="VEuPathDB" id="CryptoDB:cand_008620"/>
<protein>
    <submittedName>
        <fullName evidence="6">Vacuolar ATP synthase subunit G1</fullName>
    </submittedName>
</protein>
<dbReference type="GO" id="GO:0046961">
    <property type="term" value="F:proton-transporting ATPase activity, rotational mechanism"/>
    <property type="evidence" value="ECO:0007669"/>
    <property type="project" value="InterPro"/>
</dbReference>
<comment type="similarity">
    <text evidence="1">Belongs to the V-ATPase G subunit family.</text>
</comment>
<keyword evidence="5" id="KW-0175">Coiled coil</keyword>
<name>A0A1J4MRB3_9CRYT</name>
<dbReference type="GO" id="GO:0016887">
    <property type="term" value="F:ATP hydrolysis activity"/>
    <property type="evidence" value="ECO:0007669"/>
    <property type="project" value="TreeGrafter"/>
</dbReference>
<keyword evidence="4" id="KW-0406">Ion transport</keyword>
<dbReference type="Proteomes" id="UP000186804">
    <property type="component" value="Unassembled WGS sequence"/>
</dbReference>
<accession>A0A1J4MRB3</accession>
<dbReference type="Gene3D" id="1.20.5.2950">
    <property type="match status" value="1"/>
</dbReference>
<dbReference type="PANTHER" id="PTHR12713:SF11">
    <property type="entry name" value="V-TYPE PROTON ATPASE SUBUNIT G"/>
    <property type="match status" value="1"/>
</dbReference>
<evidence type="ECO:0000256" key="4">
    <source>
        <dbReference type="ARBA" id="ARBA00023065"/>
    </source>
</evidence>
<keyword evidence="2" id="KW-0813">Transport</keyword>
<feature type="coiled-coil region" evidence="5">
    <location>
        <begin position="15"/>
        <end position="57"/>
    </location>
</feature>
<dbReference type="GO" id="GO:0000221">
    <property type="term" value="C:vacuolar proton-transporting V-type ATPase, V1 domain"/>
    <property type="evidence" value="ECO:0007669"/>
    <property type="project" value="TreeGrafter"/>
</dbReference>
<evidence type="ECO:0000313" key="7">
    <source>
        <dbReference type="Proteomes" id="UP000186804"/>
    </source>
</evidence>
<dbReference type="EMBL" id="LRBS01000070">
    <property type="protein sequence ID" value="OII75979.1"/>
    <property type="molecule type" value="Genomic_DNA"/>
</dbReference>
<evidence type="ECO:0000256" key="1">
    <source>
        <dbReference type="ARBA" id="ARBA00010066"/>
    </source>
</evidence>
<dbReference type="GeneID" id="92365047"/>
<keyword evidence="7" id="KW-1185">Reference proteome</keyword>
<keyword evidence="3" id="KW-0375">Hydrogen ion transport</keyword>
<sequence length="131" mass="14330">MASTAKSPANSSALIQQLVRAEADAEEVVRRAKENRIRKLKEAQISAEEELIAFREKEEAQFNLEFNNNFSVDDDIDQSLEKSTAAAIEAVKNDFKNNGSNVAELILSKVLSVDLSIPATVIHLSSVGKLS</sequence>
<comment type="caution">
    <text evidence="6">The sequence shown here is derived from an EMBL/GenBank/DDBJ whole genome shotgun (WGS) entry which is preliminary data.</text>
</comment>
<evidence type="ECO:0000256" key="2">
    <source>
        <dbReference type="ARBA" id="ARBA00022448"/>
    </source>
</evidence>
<dbReference type="Pfam" id="PF03179">
    <property type="entry name" value="V-ATPase_G"/>
    <property type="match status" value="1"/>
</dbReference>
<dbReference type="OrthoDB" id="250802at2759"/>
<gene>
    <name evidence="6" type="ORF">cand_008620</name>
</gene>
<evidence type="ECO:0000256" key="5">
    <source>
        <dbReference type="SAM" id="Coils"/>
    </source>
</evidence>
<dbReference type="InterPro" id="IPR005124">
    <property type="entry name" value="V-ATPase_G"/>
</dbReference>